<gene>
    <name evidence="9" type="primary">secE</name>
    <name evidence="11" type="ORF">C8N24_3372</name>
</gene>
<comment type="caution">
    <text evidence="11">The sequence shown here is derived from an EMBL/GenBank/DDBJ whole genome shotgun (WGS) entry which is preliminary data.</text>
</comment>
<keyword evidence="5 9" id="KW-0653">Protein transport</keyword>
<keyword evidence="12" id="KW-1185">Reference proteome</keyword>
<evidence type="ECO:0000313" key="11">
    <source>
        <dbReference type="EMBL" id="RKQ93504.1"/>
    </source>
</evidence>
<keyword evidence="7 9" id="KW-0811">Translocation</keyword>
<dbReference type="PANTHER" id="PTHR33910">
    <property type="entry name" value="PROTEIN TRANSLOCASE SUBUNIT SECE"/>
    <property type="match status" value="1"/>
</dbReference>
<evidence type="ECO:0000256" key="9">
    <source>
        <dbReference type="HAMAP-Rule" id="MF_00422"/>
    </source>
</evidence>
<evidence type="ECO:0000256" key="7">
    <source>
        <dbReference type="ARBA" id="ARBA00023010"/>
    </source>
</evidence>
<keyword evidence="3 9" id="KW-1003">Cell membrane</keyword>
<evidence type="ECO:0000256" key="6">
    <source>
        <dbReference type="ARBA" id="ARBA00022989"/>
    </source>
</evidence>
<evidence type="ECO:0000256" key="4">
    <source>
        <dbReference type="ARBA" id="ARBA00022692"/>
    </source>
</evidence>
<dbReference type="GO" id="GO:0005886">
    <property type="term" value="C:plasma membrane"/>
    <property type="evidence" value="ECO:0007669"/>
    <property type="project" value="UniProtKB-SubCell"/>
</dbReference>
<dbReference type="GO" id="GO:0043952">
    <property type="term" value="P:protein transport by the Sec complex"/>
    <property type="evidence" value="ECO:0007669"/>
    <property type="project" value="UniProtKB-UniRule"/>
</dbReference>
<evidence type="ECO:0000256" key="2">
    <source>
        <dbReference type="ARBA" id="ARBA00022448"/>
    </source>
</evidence>
<comment type="similarity">
    <text evidence="9">Belongs to the SecE/SEC61-gamma family.</text>
</comment>
<evidence type="ECO:0000256" key="8">
    <source>
        <dbReference type="ARBA" id="ARBA00023136"/>
    </source>
</evidence>
<dbReference type="GO" id="GO:0009306">
    <property type="term" value="P:protein secretion"/>
    <property type="evidence" value="ECO:0007669"/>
    <property type="project" value="UniProtKB-UniRule"/>
</dbReference>
<evidence type="ECO:0000256" key="1">
    <source>
        <dbReference type="ARBA" id="ARBA00004370"/>
    </source>
</evidence>
<reference evidence="11 12" key="1">
    <citation type="submission" date="2018-10" db="EMBL/GenBank/DDBJ databases">
        <title>Genomic Encyclopedia of Archaeal and Bacterial Type Strains, Phase II (KMG-II): from individual species to whole genera.</title>
        <authorList>
            <person name="Goeker M."/>
        </authorList>
    </citation>
    <scope>NUCLEOTIDE SEQUENCE [LARGE SCALE GENOMIC DNA]</scope>
    <source>
        <strain evidence="11 12">DSM 14954</strain>
    </source>
</reference>
<dbReference type="RefSeq" id="WP_121251690.1">
    <property type="nucleotide sequence ID" value="NZ_RBIL01000001.1"/>
</dbReference>
<name>A0A660LJK5_9ACTN</name>
<comment type="subunit">
    <text evidence="9">Component of the Sec protein translocase complex. Heterotrimer consisting of SecY, SecE and SecG subunits. The heterotrimers can form oligomers, although 1 heterotrimer is thought to be able to translocate proteins. Interacts with the ribosome. Interacts with SecDF, and other proteins may be involved. Interacts with SecA.</text>
</comment>
<dbReference type="EMBL" id="RBIL01000001">
    <property type="protein sequence ID" value="RKQ93504.1"/>
    <property type="molecule type" value="Genomic_DNA"/>
</dbReference>
<dbReference type="Proteomes" id="UP000278962">
    <property type="component" value="Unassembled WGS sequence"/>
</dbReference>
<evidence type="ECO:0000256" key="5">
    <source>
        <dbReference type="ARBA" id="ARBA00022927"/>
    </source>
</evidence>
<dbReference type="GO" id="GO:0006605">
    <property type="term" value="P:protein targeting"/>
    <property type="evidence" value="ECO:0007669"/>
    <property type="project" value="UniProtKB-UniRule"/>
</dbReference>
<dbReference type="InterPro" id="IPR001901">
    <property type="entry name" value="Translocase_SecE/Sec61-g"/>
</dbReference>
<feature type="region of interest" description="Disordered" evidence="10">
    <location>
        <begin position="1"/>
        <end position="81"/>
    </location>
</feature>
<keyword evidence="6 9" id="KW-1133">Transmembrane helix</keyword>
<dbReference type="GO" id="GO:0065002">
    <property type="term" value="P:intracellular protein transmembrane transport"/>
    <property type="evidence" value="ECO:0007669"/>
    <property type="project" value="UniProtKB-UniRule"/>
</dbReference>
<feature type="compositionally biased region" description="Basic and acidic residues" evidence="10">
    <location>
        <begin position="58"/>
        <end position="80"/>
    </location>
</feature>
<keyword evidence="8 9" id="KW-0472">Membrane</keyword>
<proteinExistence type="inferred from homology"/>
<dbReference type="AlphaFoldDB" id="A0A660LJK5"/>
<feature type="compositionally biased region" description="Basic and acidic residues" evidence="10">
    <location>
        <begin position="16"/>
        <end position="29"/>
    </location>
</feature>
<dbReference type="NCBIfam" id="TIGR00964">
    <property type="entry name" value="secE_bact"/>
    <property type="match status" value="1"/>
</dbReference>
<dbReference type="Gene3D" id="1.20.5.1030">
    <property type="entry name" value="Preprotein translocase secy subunit"/>
    <property type="match status" value="1"/>
</dbReference>
<protein>
    <recommendedName>
        <fullName evidence="9">Protein translocase subunit SecE</fullName>
    </recommendedName>
</protein>
<evidence type="ECO:0000256" key="3">
    <source>
        <dbReference type="ARBA" id="ARBA00022475"/>
    </source>
</evidence>
<dbReference type="PANTHER" id="PTHR33910:SF1">
    <property type="entry name" value="PROTEIN TRANSLOCASE SUBUNIT SECE"/>
    <property type="match status" value="1"/>
</dbReference>
<dbReference type="PROSITE" id="PS01067">
    <property type="entry name" value="SECE_SEC61G"/>
    <property type="match status" value="1"/>
</dbReference>
<accession>A0A660LJK5</accession>
<evidence type="ECO:0000313" key="12">
    <source>
        <dbReference type="Proteomes" id="UP000278962"/>
    </source>
</evidence>
<comment type="subcellular location">
    <subcellularLocation>
        <location evidence="9">Cell membrane</location>
        <topology evidence="9">Single-pass membrane protein</topology>
    </subcellularLocation>
    <subcellularLocation>
        <location evidence="1">Membrane</location>
    </subcellularLocation>
</comment>
<dbReference type="InterPro" id="IPR038379">
    <property type="entry name" value="SecE_sf"/>
</dbReference>
<evidence type="ECO:0000256" key="10">
    <source>
        <dbReference type="SAM" id="MobiDB-lite"/>
    </source>
</evidence>
<dbReference type="Pfam" id="PF00584">
    <property type="entry name" value="SecE"/>
    <property type="match status" value="1"/>
</dbReference>
<dbReference type="OrthoDB" id="9805743at2"/>
<comment type="function">
    <text evidence="9">Essential subunit of the Sec protein translocation channel SecYEG. Clamps together the 2 halves of SecY. May contact the channel plug during translocation.</text>
</comment>
<organism evidence="11 12">
    <name type="scientific">Solirubrobacter pauli</name>
    <dbReference type="NCBI Taxonomy" id="166793"/>
    <lineage>
        <taxon>Bacteria</taxon>
        <taxon>Bacillati</taxon>
        <taxon>Actinomycetota</taxon>
        <taxon>Thermoleophilia</taxon>
        <taxon>Solirubrobacterales</taxon>
        <taxon>Solirubrobacteraceae</taxon>
        <taxon>Solirubrobacter</taxon>
    </lineage>
</organism>
<keyword evidence="4 9" id="KW-0812">Transmembrane</keyword>
<keyword evidence="2 9" id="KW-0813">Transport</keyword>
<dbReference type="HAMAP" id="MF_00422">
    <property type="entry name" value="SecE"/>
    <property type="match status" value="1"/>
</dbReference>
<feature type="transmembrane region" description="Helical" evidence="9">
    <location>
        <begin position="109"/>
        <end position="129"/>
    </location>
</feature>
<sequence>MATHRQDRDDDDDLGEDRVRDDESARDFGDTEPADPLGQAMPDIAEAHIAEAGGPVRKTSEQRPAREDDHGHGHEADRPRKGIFGRAVDFLRASWAELKRVQWPDRRQVGQGTAVTLGFVVVAGAYLGALDALWNPLIQWIL</sequence>
<dbReference type="GO" id="GO:0008320">
    <property type="term" value="F:protein transmembrane transporter activity"/>
    <property type="evidence" value="ECO:0007669"/>
    <property type="project" value="UniProtKB-UniRule"/>
</dbReference>
<dbReference type="InterPro" id="IPR005807">
    <property type="entry name" value="SecE_bac"/>
</dbReference>